<dbReference type="EMBL" id="JAOEET010000054">
    <property type="protein sequence ID" value="MDH0568962.1"/>
    <property type="molecule type" value="Genomic_DNA"/>
</dbReference>
<dbReference type="AlphaFoldDB" id="A0AB35L408"/>
<organism evidence="2 3">
    <name type="scientific">Ectopseudomonas oleovorans</name>
    <name type="common">Pseudomonas oleovorans</name>
    <dbReference type="NCBI Taxonomy" id="301"/>
    <lineage>
        <taxon>Bacteria</taxon>
        <taxon>Pseudomonadati</taxon>
        <taxon>Pseudomonadota</taxon>
        <taxon>Gammaproteobacteria</taxon>
        <taxon>Pseudomonadales</taxon>
        <taxon>Pseudomonadaceae</taxon>
        <taxon>Ectopseudomonas</taxon>
    </lineage>
</organism>
<sequence length="137" mass="15211">MSHLPGDPIRVFTSRQPEGRGRMTGLVGAPPAQTQVAQQRVSRPSSLMGEQAEAAAVNPKITTAADGKNYLPHLYALPIIIAAGYRVRSTCGKQFRQWASRTLSEYLQQSLVIDDARRCYCFDELFKRTRPHKNAAP</sequence>
<dbReference type="PANTHER" id="PTHR35810">
    <property type="entry name" value="CYTOPLASMIC PROTEIN-RELATED"/>
    <property type="match status" value="1"/>
</dbReference>
<feature type="region of interest" description="Disordered" evidence="1">
    <location>
        <begin position="1"/>
        <end position="20"/>
    </location>
</feature>
<protein>
    <submittedName>
        <fullName evidence="2">Virulence RhuM family protein</fullName>
    </submittedName>
</protein>
<dbReference type="Pfam" id="PF13310">
    <property type="entry name" value="Virulence_RhuM"/>
    <property type="match status" value="1"/>
</dbReference>
<accession>A0AB35L408</accession>
<evidence type="ECO:0000313" key="2">
    <source>
        <dbReference type="EMBL" id="MDH0568962.1"/>
    </source>
</evidence>
<comment type="caution">
    <text evidence="2">The sequence shown here is derived from an EMBL/GenBank/DDBJ whole genome shotgun (WGS) entry which is preliminary data.</text>
</comment>
<dbReference type="InterPro" id="IPR011204">
    <property type="entry name" value="Virulence_RhuM-like"/>
</dbReference>
<evidence type="ECO:0000313" key="3">
    <source>
        <dbReference type="Proteomes" id="UP001159292"/>
    </source>
</evidence>
<name>A0AB35L408_ECTOL</name>
<dbReference type="PANTHER" id="PTHR35810:SF1">
    <property type="entry name" value="CYTOPLASMIC PROTEIN"/>
    <property type="match status" value="1"/>
</dbReference>
<gene>
    <name evidence="2" type="ORF">N7671_17480</name>
</gene>
<reference evidence="2" key="1">
    <citation type="submission" date="2022-09" db="EMBL/GenBank/DDBJ databases">
        <title>Intensive care unit water sources are persistently colonized with multi-drug resistant bacteria and are the site of extensive horizontal gene transfer of antibiotic resistance genes.</title>
        <authorList>
            <person name="Diorio-Toth L."/>
        </authorList>
    </citation>
    <scope>NUCLEOTIDE SEQUENCE</scope>
    <source>
        <strain evidence="2">GD04000</strain>
    </source>
</reference>
<dbReference type="Proteomes" id="UP001159292">
    <property type="component" value="Unassembled WGS sequence"/>
</dbReference>
<proteinExistence type="predicted"/>
<evidence type="ECO:0000256" key="1">
    <source>
        <dbReference type="SAM" id="MobiDB-lite"/>
    </source>
</evidence>